<organism evidence="11 12">
    <name type="scientific">Citrifermentans bremense</name>
    <dbReference type="NCBI Taxonomy" id="60035"/>
    <lineage>
        <taxon>Bacteria</taxon>
        <taxon>Pseudomonadati</taxon>
        <taxon>Thermodesulfobacteriota</taxon>
        <taxon>Desulfuromonadia</taxon>
        <taxon>Geobacterales</taxon>
        <taxon>Geobacteraceae</taxon>
        <taxon>Citrifermentans</taxon>
    </lineage>
</organism>
<dbReference type="PANTHER" id="PTHR36699:SF1">
    <property type="entry name" value="L,D-TRANSPEPTIDASE YAFK-RELATED"/>
    <property type="match status" value="1"/>
</dbReference>
<keyword evidence="8" id="KW-0175">Coiled coil</keyword>
<dbReference type="Gene3D" id="1.25.40.10">
    <property type="entry name" value="Tetratricopeptide repeat domain"/>
    <property type="match status" value="1"/>
</dbReference>
<evidence type="ECO:0000256" key="2">
    <source>
        <dbReference type="ARBA" id="ARBA00005992"/>
    </source>
</evidence>
<dbReference type="SUPFAM" id="SSF141523">
    <property type="entry name" value="L,D-transpeptidase catalytic domain-like"/>
    <property type="match status" value="1"/>
</dbReference>
<name>A0A7R7IZG6_9BACT</name>
<evidence type="ECO:0000256" key="8">
    <source>
        <dbReference type="SAM" id="Coils"/>
    </source>
</evidence>
<feature type="compositionally biased region" description="Basic and acidic residues" evidence="9">
    <location>
        <begin position="240"/>
        <end position="249"/>
    </location>
</feature>
<evidence type="ECO:0000259" key="10">
    <source>
        <dbReference type="PROSITE" id="PS52029"/>
    </source>
</evidence>
<evidence type="ECO:0000313" key="12">
    <source>
        <dbReference type="Proteomes" id="UP000515472"/>
    </source>
</evidence>
<feature type="domain" description="L,D-TPase catalytic" evidence="10">
    <location>
        <begin position="206"/>
        <end position="342"/>
    </location>
</feature>
<protein>
    <submittedName>
        <fullName evidence="11">L,D-transpeptidase</fullName>
    </submittedName>
</protein>
<comment type="pathway">
    <text evidence="1 7">Cell wall biogenesis; peptidoglycan biosynthesis.</text>
</comment>
<evidence type="ECO:0000256" key="1">
    <source>
        <dbReference type="ARBA" id="ARBA00004752"/>
    </source>
</evidence>
<dbReference type="GO" id="GO:0004180">
    <property type="term" value="F:carboxypeptidase activity"/>
    <property type="evidence" value="ECO:0007669"/>
    <property type="project" value="UniProtKB-ARBA"/>
</dbReference>
<dbReference type="PROSITE" id="PS52029">
    <property type="entry name" value="LD_TPASE"/>
    <property type="match status" value="1"/>
</dbReference>
<evidence type="ECO:0000256" key="3">
    <source>
        <dbReference type="ARBA" id="ARBA00022679"/>
    </source>
</evidence>
<feature type="coiled-coil region" evidence="8">
    <location>
        <begin position="145"/>
        <end position="193"/>
    </location>
</feature>
<evidence type="ECO:0000313" key="11">
    <source>
        <dbReference type="EMBL" id="BCO11636.1"/>
    </source>
</evidence>
<dbReference type="InterPro" id="IPR038063">
    <property type="entry name" value="Transpep_catalytic_dom"/>
</dbReference>
<dbReference type="GO" id="GO:0071555">
    <property type="term" value="P:cell wall organization"/>
    <property type="evidence" value="ECO:0007669"/>
    <property type="project" value="UniProtKB-UniRule"/>
</dbReference>
<sequence>MLDGQWVKVKATMEVTTVSRKWKQLCLFIVLAALVFPAGGCSHLDGSFRAASAFEEAGGRSDRGDYPAALSGYEEALKKYPAAGDRALFEMGIIHAHPNNPQKDYGKALECYRTLIKDYPRSSYRPDSEMMIFYLANVTMKDKLLDTQRNEIEVLQREVNKQRDEIATLQREIGNKEGEIASLQQEITALEKAASPPPAVIKGPADKILIEKKERRLTLMAKGEVLKSYKISLGGNPNGPKERQGDNKTPEGTYQIDSRNSDSQYHLSLHISYPNERDKRRARQMGVSPGGDIMIHGMRNGFSWFGEYHTSIDWTRGCIAVTDNEILEISELVPNGTVVEITP</sequence>
<proteinExistence type="inferred from homology"/>
<evidence type="ECO:0000256" key="5">
    <source>
        <dbReference type="ARBA" id="ARBA00022984"/>
    </source>
</evidence>
<dbReference type="Gene3D" id="2.40.440.10">
    <property type="entry name" value="L,D-transpeptidase catalytic domain-like"/>
    <property type="match status" value="1"/>
</dbReference>
<dbReference type="GO" id="GO:0008360">
    <property type="term" value="P:regulation of cell shape"/>
    <property type="evidence" value="ECO:0007669"/>
    <property type="project" value="UniProtKB-UniRule"/>
</dbReference>
<dbReference type="GO" id="GO:0009252">
    <property type="term" value="P:peptidoglycan biosynthetic process"/>
    <property type="evidence" value="ECO:0007669"/>
    <property type="project" value="UniProtKB-UniPathway"/>
</dbReference>
<dbReference type="PANTHER" id="PTHR36699">
    <property type="entry name" value="LD-TRANSPEPTIDASE"/>
    <property type="match status" value="1"/>
</dbReference>
<dbReference type="CDD" id="cd16913">
    <property type="entry name" value="YkuD_like"/>
    <property type="match status" value="1"/>
</dbReference>
<dbReference type="InterPro" id="IPR005490">
    <property type="entry name" value="LD_TPept_cat_dom"/>
</dbReference>
<comment type="similarity">
    <text evidence="2">Belongs to the YkuD family.</text>
</comment>
<dbReference type="Pfam" id="PF13174">
    <property type="entry name" value="TPR_6"/>
    <property type="match status" value="1"/>
</dbReference>
<keyword evidence="4 7" id="KW-0133">Cell shape</keyword>
<dbReference type="Pfam" id="PF03734">
    <property type="entry name" value="YkuD"/>
    <property type="match status" value="1"/>
</dbReference>
<feature type="active site" description="Proton donor/acceptor" evidence="7">
    <location>
        <position position="296"/>
    </location>
</feature>
<dbReference type="InterPro" id="IPR011990">
    <property type="entry name" value="TPR-like_helical_dom_sf"/>
</dbReference>
<keyword evidence="3" id="KW-0808">Transferase</keyword>
<reference evidence="11 12" key="1">
    <citation type="submission" date="2020-06" db="EMBL/GenBank/DDBJ databases">
        <title>Interaction of electrochemicaly active bacteria, Geobacter bremensis R4 on different carbon anode.</title>
        <authorList>
            <person name="Meng L."/>
            <person name="Yoshida N."/>
        </authorList>
    </citation>
    <scope>NUCLEOTIDE SEQUENCE [LARGE SCALE GENOMIC DNA]</scope>
    <source>
        <strain evidence="11 12">R4</strain>
    </source>
</reference>
<feature type="region of interest" description="Disordered" evidence="9">
    <location>
        <begin position="231"/>
        <end position="258"/>
    </location>
</feature>
<feature type="active site" description="Nucleophile" evidence="7">
    <location>
        <position position="318"/>
    </location>
</feature>
<dbReference type="AlphaFoldDB" id="A0A7R7IZG6"/>
<evidence type="ECO:0000256" key="9">
    <source>
        <dbReference type="SAM" id="MobiDB-lite"/>
    </source>
</evidence>
<dbReference type="UniPathway" id="UPA00219"/>
<evidence type="ECO:0000256" key="4">
    <source>
        <dbReference type="ARBA" id="ARBA00022960"/>
    </source>
</evidence>
<keyword evidence="5 7" id="KW-0573">Peptidoglycan synthesis</keyword>
<evidence type="ECO:0000256" key="7">
    <source>
        <dbReference type="PROSITE-ProRule" id="PRU01373"/>
    </source>
</evidence>
<dbReference type="SUPFAM" id="SSF48452">
    <property type="entry name" value="TPR-like"/>
    <property type="match status" value="1"/>
</dbReference>
<gene>
    <name evidence="11" type="ORF">GEOBRER4_n4025</name>
</gene>
<keyword evidence="12" id="KW-1185">Reference proteome</keyword>
<accession>A0A7R7IZG6</accession>
<dbReference type="Proteomes" id="UP000515472">
    <property type="component" value="Chromosome"/>
</dbReference>
<keyword evidence="6 7" id="KW-0961">Cell wall biogenesis/degradation</keyword>
<evidence type="ECO:0000256" key="6">
    <source>
        <dbReference type="ARBA" id="ARBA00023316"/>
    </source>
</evidence>
<dbReference type="InterPro" id="IPR019734">
    <property type="entry name" value="TPR_rpt"/>
</dbReference>
<dbReference type="EMBL" id="AP023213">
    <property type="protein sequence ID" value="BCO11636.1"/>
    <property type="molecule type" value="Genomic_DNA"/>
</dbReference>
<dbReference type="GO" id="GO:0016740">
    <property type="term" value="F:transferase activity"/>
    <property type="evidence" value="ECO:0007669"/>
    <property type="project" value="UniProtKB-KW"/>
</dbReference>